<keyword evidence="1" id="KW-0812">Transmembrane</keyword>
<comment type="caution">
    <text evidence="2">The sequence shown here is derived from an EMBL/GenBank/DDBJ whole genome shotgun (WGS) entry which is preliminary data.</text>
</comment>
<feature type="transmembrane region" description="Helical" evidence="1">
    <location>
        <begin position="441"/>
        <end position="459"/>
    </location>
</feature>
<gene>
    <name evidence="2" type="ORF">MBOU_23370</name>
</gene>
<evidence type="ECO:0000313" key="3">
    <source>
        <dbReference type="Proteomes" id="UP000465360"/>
    </source>
</evidence>
<evidence type="ECO:0000256" key="1">
    <source>
        <dbReference type="SAM" id="Phobius"/>
    </source>
</evidence>
<feature type="transmembrane region" description="Helical" evidence="1">
    <location>
        <begin position="164"/>
        <end position="182"/>
    </location>
</feature>
<proteinExistence type="predicted"/>
<feature type="transmembrane region" description="Helical" evidence="1">
    <location>
        <begin position="347"/>
        <end position="365"/>
    </location>
</feature>
<protein>
    <recommendedName>
        <fullName evidence="4">Fenitrothion hydrolase</fullName>
    </recommendedName>
</protein>
<feature type="transmembrane region" description="Helical" evidence="1">
    <location>
        <begin position="30"/>
        <end position="52"/>
    </location>
</feature>
<name>A0A7I9YNQ3_MYCBU</name>
<keyword evidence="1" id="KW-1133">Transmembrane helix</keyword>
<keyword evidence="3" id="KW-1185">Reference proteome</keyword>
<feature type="transmembrane region" description="Helical" evidence="1">
    <location>
        <begin position="112"/>
        <end position="144"/>
    </location>
</feature>
<accession>A0A7I9YNQ3</accession>
<sequence length="461" mass="49717">MTDAGTSAAPGASMVLAHGLGGSSDLPIPYTFALIGAAWALTFTFAVVALAWRKPRFDPEKPGRPLPQAVTTLVDSPVTRWTAAGLGLLFALWVLAAGIWGPQTTSNGLLGAFYVLLWVGLVAFSLLLGPVWRVISLVRTVYLLMRRLLPRRLGEARFSYPDSWGYRPAALGLFAFVWMELASPDPAALSWVKGWLLIYTLAMLIGAWLCGQRWLARADPFGVYSMAVSRLSPFRRNPDTGRIAIGNPFDHLPSLPVRPGVVLLLSVLLGSTAFDSYSASPSWRNFSDGITRGIPAVPETVTSSALRTLGLLFFISVVALTFSLAARATGGVDAEQRRALPGQMAHSLIPIVVGYIFAHYLTYLVERGQQTIIALADPFGRGWNLLGLAHHQVAYVLSMHPAVLSTTKVACVVIGHIVAVIAAHDKALQLLPKAHQLTGQLTMMVVMVGYTFTGLYLLFGG</sequence>
<organism evidence="2 3">
    <name type="scientific">Mycobacterium bourgelatii</name>
    <dbReference type="NCBI Taxonomy" id="1273442"/>
    <lineage>
        <taxon>Bacteria</taxon>
        <taxon>Bacillati</taxon>
        <taxon>Actinomycetota</taxon>
        <taxon>Actinomycetes</taxon>
        <taxon>Mycobacteriales</taxon>
        <taxon>Mycobacteriaceae</taxon>
        <taxon>Mycobacterium</taxon>
    </lineage>
</organism>
<evidence type="ECO:0000313" key="2">
    <source>
        <dbReference type="EMBL" id="GFG90295.1"/>
    </source>
</evidence>
<dbReference type="AlphaFoldDB" id="A0A7I9YNQ3"/>
<evidence type="ECO:0008006" key="4">
    <source>
        <dbReference type="Google" id="ProtNLM"/>
    </source>
</evidence>
<keyword evidence="1" id="KW-0472">Membrane</keyword>
<dbReference type="EMBL" id="BLKZ01000001">
    <property type="protein sequence ID" value="GFG90295.1"/>
    <property type="molecule type" value="Genomic_DNA"/>
</dbReference>
<reference evidence="2 3" key="1">
    <citation type="journal article" date="2019" name="Emerg. Microbes Infect.">
        <title>Comprehensive subspecies identification of 175 nontuberculous mycobacteria species based on 7547 genomic profiles.</title>
        <authorList>
            <person name="Matsumoto Y."/>
            <person name="Kinjo T."/>
            <person name="Motooka D."/>
            <person name="Nabeya D."/>
            <person name="Jung N."/>
            <person name="Uechi K."/>
            <person name="Horii T."/>
            <person name="Iida T."/>
            <person name="Fujita J."/>
            <person name="Nakamura S."/>
        </authorList>
    </citation>
    <scope>NUCLEOTIDE SEQUENCE [LARGE SCALE GENOMIC DNA]</scope>
    <source>
        <strain evidence="2 3">JCM 30725</strain>
    </source>
</reference>
<dbReference type="Proteomes" id="UP000465360">
    <property type="component" value="Unassembled WGS sequence"/>
</dbReference>
<feature type="transmembrane region" description="Helical" evidence="1">
    <location>
        <begin position="305"/>
        <end position="326"/>
    </location>
</feature>
<feature type="transmembrane region" description="Helical" evidence="1">
    <location>
        <begin position="81"/>
        <end position="100"/>
    </location>
</feature>
<feature type="transmembrane region" description="Helical" evidence="1">
    <location>
        <begin position="402"/>
        <end position="421"/>
    </location>
</feature>
<feature type="transmembrane region" description="Helical" evidence="1">
    <location>
        <begin position="194"/>
        <end position="211"/>
    </location>
</feature>